<dbReference type="OrthoDB" id="9156559at2"/>
<dbReference type="EMBL" id="CU207211">
    <property type="protein sequence ID" value="CAL61693.1"/>
    <property type="molecule type" value="Genomic_DNA"/>
</dbReference>
<evidence type="ECO:0000313" key="8">
    <source>
        <dbReference type="Proteomes" id="UP000006697"/>
    </source>
</evidence>
<dbReference type="AlphaFoldDB" id="A4G5A6"/>
<proteinExistence type="predicted"/>
<keyword evidence="5 6" id="KW-0472">Membrane</keyword>
<evidence type="ECO:0000256" key="6">
    <source>
        <dbReference type="SAM" id="Phobius"/>
    </source>
</evidence>
<dbReference type="InterPro" id="IPR035210">
    <property type="entry name" value="DUF5455"/>
</dbReference>
<keyword evidence="4 6" id="KW-1133">Transmembrane helix</keyword>
<organism evidence="7 8">
    <name type="scientific">Herminiimonas arsenicoxydans</name>
    <dbReference type="NCBI Taxonomy" id="204773"/>
    <lineage>
        <taxon>Bacteria</taxon>
        <taxon>Pseudomonadati</taxon>
        <taxon>Pseudomonadota</taxon>
        <taxon>Betaproteobacteria</taxon>
        <taxon>Burkholderiales</taxon>
        <taxon>Oxalobacteraceae</taxon>
        <taxon>Herminiimonas</taxon>
    </lineage>
</organism>
<dbReference type="Proteomes" id="UP000006697">
    <property type="component" value="Chromosome"/>
</dbReference>
<feature type="transmembrane region" description="Helical" evidence="6">
    <location>
        <begin position="64"/>
        <end position="88"/>
    </location>
</feature>
<evidence type="ECO:0000256" key="2">
    <source>
        <dbReference type="ARBA" id="ARBA00022692"/>
    </source>
</evidence>
<evidence type="ECO:0000313" key="7">
    <source>
        <dbReference type="EMBL" id="CAL61693.1"/>
    </source>
</evidence>
<evidence type="ECO:0000256" key="3">
    <source>
        <dbReference type="ARBA" id="ARBA00022870"/>
    </source>
</evidence>
<feature type="transmembrane region" description="Helical" evidence="6">
    <location>
        <begin position="32"/>
        <end position="52"/>
    </location>
</feature>
<accession>A4G5A6</accession>
<keyword evidence="3" id="KW-1043">Host membrane</keyword>
<dbReference type="HOGENOM" id="CLU_2180235_0_0_4"/>
<keyword evidence="8" id="KW-1185">Reference proteome</keyword>
<dbReference type="Pfam" id="PF17537">
    <property type="entry name" value="DUF5455"/>
    <property type="match status" value="1"/>
</dbReference>
<dbReference type="GO" id="GO:0033644">
    <property type="term" value="C:host cell membrane"/>
    <property type="evidence" value="ECO:0007669"/>
    <property type="project" value="UniProtKB-SubCell"/>
</dbReference>
<name>A4G5A6_HERAR</name>
<dbReference type="STRING" id="204773.HEAR1528"/>
<evidence type="ECO:0000256" key="1">
    <source>
        <dbReference type="ARBA" id="ARBA00004551"/>
    </source>
</evidence>
<evidence type="ECO:0000256" key="5">
    <source>
        <dbReference type="ARBA" id="ARBA00023136"/>
    </source>
</evidence>
<dbReference type="KEGG" id="har:HEAR1528"/>
<sequence length="109" mass="11758">MPLLGVLFVNLVGSFATWLVQFFTQKVAVATAISLLLGALILGLFIATRAALSGLGSMAGSVHPMFGAGISMIISPRVAALLTTYMAFWVTVELYKWKVNLLQLWARTI</sequence>
<reference evidence="7 8" key="1">
    <citation type="journal article" date="2007" name="PLoS Genet.">
        <title>A tale of two oxidation states: bacterial colonization of arsenic-rich environments.</title>
        <authorList>
            <person name="Muller D."/>
            <person name="Medigue C."/>
            <person name="Koechler S."/>
            <person name="Barbe V."/>
            <person name="Barakat M."/>
            <person name="Talla E."/>
            <person name="Bonnefoy V."/>
            <person name="Krin E."/>
            <person name="Arsene-Ploetze F."/>
            <person name="Carapito C."/>
            <person name="Chandler M."/>
            <person name="Cournoyer B."/>
            <person name="Cruveiller S."/>
            <person name="Dossat C."/>
            <person name="Duval S."/>
            <person name="Heymann M."/>
            <person name="Leize E."/>
            <person name="Lieutaud A."/>
            <person name="Lievremont D."/>
            <person name="Makita Y."/>
            <person name="Mangenot S."/>
            <person name="Nitschke W."/>
            <person name="Ortet P."/>
            <person name="Perdrial N."/>
            <person name="Schoepp B."/>
            <person name="Siguier N."/>
            <person name="Simeonova D.D."/>
            <person name="Rouy Z."/>
            <person name="Segurens B."/>
            <person name="Turlin E."/>
            <person name="Vallenet D."/>
            <person name="Van Dorsselaer A."/>
            <person name="Weiss S."/>
            <person name="Weissenbach J."/>
            <person name="Lett M.C."/>
            <person name="Danchin A."/>
            <person name="Bertin P.N."/>
        </authorList>
    </citation>
    <scope>NUCLEOTIDE SEQUENCE [LARGE SCALE GENOMIC DNA]</scope>
    <source>
        <strain evidence="8">ULPAs1</strain>
    </source>
</reference>
<gene>
    <name evidence="7" type="ordered locus">HEAR1528</name>
</gene>
<evidence type="ECO:0000256" key="4">
    <source>
        <dbReference type="ARBA" id="ARBA00022989"/>
    </source>
</evidence>
<protein>
    <submittedName>
        <fullName evidence="7">Uncharacterized protein</fullName>
    </submittedName>
</protein>
<keyword evidence="2 6" id="KW-0812">Transmembrane</keyword>
<comment type="subcellular location">
    <subcellularLocation>
        <location evidence="1">Host membrane</location>
    </subcellularLocation>
</comment>